<evidence type="ECO:0000313" key="3">
    <source>
        <dbReference type="Proteomes" id="UP000287171"/>
    </source>
</evidence>
<feature type="signal peptide" evidence="1">
    <location>
        <begin position="1"/>
        <end position="33"/>
    </location>
</feature>
<evidence type="ECO:0000256" key="1">
    <source>
        <dbReference type="SAM" id="SignalP"/>
    </source>
</evidence>
<reference evidence="3" key="1">
    <citation type="submission" date="2018-12" db="EMBL/GenBank/DDBJ databases">
        <title>Tengunoibacter tsumagoiensis gen. nov., sp. nov., Dictyobacter kobayashii sp. nov., D. alpinus sp. nov., and D. joshuensis sp. nov. and description of Dictyobacteraceae fam. nov. within the order Ktedonobacterales isolated from Tengu-no-mugimeshi.</title>
        <authorList>
            <person name="Wang C.M."/>
            <person name="Zheng Y."/>
            <person name="Sakai Y."/>
            <person name="Toyoda A."/>
            <person name="Minakuchi Y."/>
            <person name="Abe K."/>
            <person name="Yokota A."/>
            <person name="Yabe S."/>
        </authorList>
    </citation>
    <scope>NUCLEOTIDE SEQUENCE [LARGE SCALE GENOMIC DNA]</scope>
    <source>
        <strain evidence="3">Uno16</strain>
    </source>
</reference>
<protein>
    <submittedName>
        <fullName evidence="2">Uncharacterized protein</fullName>
    </submittedName>
</protein>
<sequence>MHLFSRKNLVISALMMMMLCALMLFNGGSSAYAATAHGNLVNSQAVINGTVGPPEVPDNCLSGYVCIYPTSNCALLPSNTYFHYGTYKLSNQYDRHCVFNNQTGNARVWFCTDSYGKTCPLSYSARGWGIVNLTPINSIKLTS</sequence>
<dbReference type="Proteomes" id="UP000287171">
    <property type="component" value="Unassembled WGS sequence"/>
</dbReference>
<feature type="chain" id="PRO_5019461785" evidence="1">
    <location>
        <begin position="34"/>
        <end position="143"/>
    </location>
</feature>
<dbReference type="AlphaFoldDB" id="A0A402BAF4"/>
<evidence type="ECO:0000313" key="2">
    <source>
        <dbReference type="EMBL" id="GCE28345.1"/>
    </source>
</evidence>
<keyword evidence="1" id="KW-0732">Signal</keyword>
<name>A0A402BAF4_9CHLR</name>
<organism evidence="2 3">
    <name type="scientific">Dictyobacter alpinus</name>
    <dbReference type="NCBI Taxonomy" id="2014873"/>
    <lineage>
        <taxon>Bacteria</taxon>
        <taxon>Bacillati</taxon>
        <taxon>Chloroflexota</taxon>
        <taxon>Ktedonobacteria</taxon>
        <taxon>Ktedonobacterales</taxon>
        <taxon>Dictyobacteraceae</taxon>
        <taxon>Dictyobacter</taxon>
    </lineage>
</organism>
<proteinExistence type="predicted"/>
<gene>
    <name evidence="2" type="ORF">KDA_38290</name>
</gene>
<comment type="caution">
    <text evidence="2">The sequence shown here is derived from an EMBL/GenBank/DDBJ whole genome shotgun (WGS) entry which is preliminary data.</text>
</comment>
<dbReference type="EMBL" id="BIFT01000001">
    <property type="protein sequence ID" value="GCE28345.1"/>
    <property type="molecule type" value="Genomic_DNA"/>
</dbReference>
<keyword evidence="3" id="KW-1185">Reference proteome</keyword>
<accession>A0A402BAF4</accession>